<evidence type="ECO:0000259" key="11">
    <source>
        <dbReference type="PROSITE" id="PS51198"/>
    </source>
</evidence>
<evidence type="ECO:0000256" key="8">
    <source>
        <dbReference type="ARBA" id="ARBA00034808"/>
    </source>
</evidence>
<evidence type="ECO:0000256" key="7">
    <source>
        <dbReference type="ARBA" id="ARBA00034617"/>
    </source>
</evidence>
<evidence type="ECO:0000256" key="2">
    <source>
        <dbReference type="ARBA" id="ARBA00022741"/>
    </source>
</evidence>
<reference evidence="13" key="1">
    <citation type="journal article" date="2019" name="Int. J. Syst. Evol. Microbiol.">
        <title>The Global Catalogue of Microorganisms (GCM) 10K type strain sequencing project: providing services to taxonomists for standard genome sequencing and annotation.</title>
        <authorList>
            <consortium name="The Broad Institute Genomics Platform"/>
            <consortium name="The Broad Institute Genome Sequencing Center for Infectious Disease"/>
            <person name="Wu L."/>
            <person name="Ma J."/>
        </authorList>
    </citation>
    <scope>NUCLEOTIDE SEQUENCE [LARGE SCALE GENOMIC DNA]</scope>
    <source>
        <strain evidence="13">JCM 17626</strain>
    </source>
</reference>
<dbReference type="InterPro" id="IPR014017">
    <property type="entry name" value="DNA_helicase_UvrD-like_C"/>
</dbReference>
<dbReference type="InterPro" id="IPR013986">
    <property type="entry name" value="DExx_box_DNA_helicase_dom_sf"/>
</dbReference>
<evidence type="ECO:0000256" key="9">
    <source>
        <dbReference type="ARBA" id="ARBA00048988"/>
    </source>
</evidence>
<evidence type="ECO:0000256" key="5">
    <source>
        <dbReference type="ARBA" id="ARBA00022840"/>
    </source>
</evidence>
<accession>A0ABP8B1Z4</accession>
<comment type="catalytic activity">
    <reaction evidence="9">
        <text>ATP + H2O = ADP + phosphate + H(+)</text>
        <dbReference type="Rhea" id="RHEA:13065"/>
        <dbReference type="ChEBI" id="CHEBI:15377"/>
        <dbReference type="ChEBI" id="CHEBI:15378"/>
        <dbReference type="ChEBI" id="CHEBI:30616"/>
        <dbReference type="ChEBI" id="CHEBI:43474"/>
        <dbReference type="ChEBI" id="CHEBI:456216"/>
        <dbReference type="EC" id="5.6.2.4"/>
    </reaction>
</comment>
<evidence type="ECO:0000256" key="6">
    <source>
        <dbReference type="ARBA" id="ARBA00023235"/>
    </source>
</evidence>
<dbReference type="InterPro" id="IPR000212">
    <property type="entry name" value="DNA_helicase_UvrD/REP"/>
</dbReference>
<keyword evidence="6" id="KW-0413">Isomerase</keyword>
<dbReference type="PANTHER" id="PTHR11070">
    <property type="entry name" value="UVRD / RECB / PCRA DNA HELICASE FAMILY MEMBER"/>
    <property type="match status" value="1"/>
</dbReference>
<feature type="binding site" evidence="10">
    <location>
        <begin position="22"/>
        <end position="29"/>
    </location>
    <ligand>
        <name>ATP</name>
        <dbReference type="ChEBI" id="CHEBI:30616"/>
    </ligand>
</feature>
<dbReference type="InterPro" id="IPR014016">
    <property type="entry name" value="UvrD-like_ATP-bd"/>
</dbReference>
<keyword evidence="13" id="KW-1185">Reference proteome</keyword>
<dbReference type="Gene3D" id="1.10.486.10">
    <property type="entry name" value="PCRA, domain 4"/>
    <property type="match status" value="1"/>
</dbReference>
<comment type="similarity">
    <text evidence="1">Belongs to the helicase family. UvrD subfamily.</text>
</comment>
<protein>
    <recommendedName>
        <fullName evidence="8">DNA 3'-5' helicase</fullName>
        <ecNumber evidence="8">5.6.2.4</ecNumber>
    </recommendedName>
</protein>
<evidence type="ECO:0000256" key="4">
    <source>
        <dbReference type="ARBA" id="ARBA00022806"/>
    </source>
</evidence>
<dbReference type="RefSeq" id="WP_344848363.1">
    <property type="nucleotide sequence ID" value="NZ_BAABBY010000001.1"/>
</dbReference>
<dbReference type="EMBL" id="BAABBY010000001">
    <property type="protein sequence ID" value="GAA4196132.1"/>
    <property type="molecule type" value="Genomic_DNA"/>
</dbReference>
<keyword evidence="3 10" id="KW-0378">Hydrolase</keyword>
<dbReference type="Gene3D" id="3.40.50.300">
    <property type="entry name" value="P-loop containing nucleotide triphosphate hydrolases"/>
    <property type="match status" value="2"/>
</dbReference>
<dbReference type="PANTHER" id="PTHR11070:SF3">
    <property type="entry name" value="DNA 3'-5' HELICASE"/>
    <property type="match status" value="1"/>
</dbReference>
<evidence type="ECO:0000313" key="13">
    <source>
        <dbReference type="Proteomes" id="UP001501772"/>
    </source>
</evidence>
<feature type="domain" description="UvrD-like helicase ATP-binding" evidence="11">
    <location>
        <begin position="1"/>
        <end position="310"/>
    </location>
</feature>
<keyword evidence="5 10" id="KW-0067">ATP-binding</keyword>
<dbReference type="EC" id="5.6.2.4" evidence="8"/>
<dbReference type="Pfam" id="PF13361">
    <property type="entry name" value="UvrD_C"/>
    <property type="match status" value="1"/>
</dbReference>
<comment type="catalytic activity">
    <reaction evidence="7">
        <text>Couples ATP hydrolysis with the unwinding of duplex DNA by translocating in the 3'-5' direction.</text>
        <dbReference type="EC" id="5.6.2.4"/>
    </reaction>
</comment>
<sequence>MPVNFITSNDSIDIELPFKVKAGPGAGKTHWLVNHIKKVLSTSKRMGSYRKIACITYTNTAVDTITKRLDTSIDRVEISTIHSFIYNNIVRPYLHFIASQYDFNVKYLDGHDEHFISRTYVKEWIDGHQNLAQLRNPWTRNQLLRLENNYKALSNWLYSIDYQINGNDLEITVDNSKAAYDPDKPRLSKQNCLDILVPGIMDYKKIFWRKGRLHHEDVLFFGYQLIKQYPFIISVLQAKFPYFFIDEFQDTSPVQTAIVRLLAQRETVVGVIGDKAQSIYSFQGASVGDFEHFSLPGQQEFVIQDNRRSTNEITNVLNYLRTDITQNPLRNVSGEKPIIFVGAKEQAYADAKAICGAEVLVTLSRDNPTVNAMKRLYNVSIPTENLLDKLFDKDNPDRVKVIVRCIKAVELGYEKNFKEAIKEMQKVFVNITDKAARRKTAFHQLSKLLSERSAFAQESLYKFYELVKANISSGMPTLTKGAIKQFYDTNTYEQIALFVDTDNDVEECKTIHKAKGDEFENVLVTMNNAQDIRYLTSPNLGAEEHRVRYVGVSRAMQRLFINLPALTAAEELSLSGLFDIRR</sequence>
<dbReference type="InterPro" id="IPR027417">
    <property type="entry name" value="P-loop_NTPase"/>
</dbReference>
<evidence type="ECO:0000256" key="3">
    <source>
        <dbReference type="ARBA" id="ARBA00022801"/>
    </source>
</evidence>
<dbReference type="SUPFAM" id="SSF52540">
    <property type="entry name" value="P-loop containing nucleoside triphosphate hydrolases"/>
    <property type="match status" value="1"/>
</dbReference>
<dbReference type="Gene3D" id="1.10.10.160">
    <property type="match status" value="1"/>
</dbReference>
<dbReference type="Proteomes" id="UP001501772">
    <property type="component" value="Unassembled WGS sequence"/>
</dbReference>
<evidence type="ECO:0000313" key="12">
    <source>
        <dbReference type="EMBL" id="GAA4196132.1"/>
    </source>
</evidence>
<organism evidence="12 13">
    <name type="scientific">Pedobacter jeongneungensis</name>
    <dbReference type="NCBI Taxonomy" id="947309"/>
    <lineage>
        <taxon>Bacteria</taxon>
        <taxon>Pseudomonadati</taxon>
        <taxon>Bacteroidota</taxon>
        <taxon>Sphingobacteriia</taxon>
        <taxon>Sphingobacteriales</taxon>
        <taxon>Sphingobacteriaceae</taxon>
        <taxon>Pedobacter</taxon>
    </lineage>
</organism>
<gene>
    <name evidence="12" type="ORF">GCM10022289_01350</name>
</gene>
<keyword evidence="4 10" id="KW-0347">Helicase</keyword>
<dbReference type="GO" id="GO:0004386">
    <property type="term" value="F:helicase activity"/>
    <property type="evidence" value="ECO:0007669"/>
    <property type="project" value="UniProtKB-KW"/>
</dbReference>
<name>A0ABP8B1Z4_9SPHI</name>
<proteinExistence type="inferred from homology"/>
<comment type="caution">
    <text evidence="12">The sequence shown here is derived from an EMBL/GenBank/DDBJ whole genome shotgun (WGS) entry which is preliminary data.</text>
</comment>
<evidence type="ECO:0000256" key="10">
    <source>
        <dbReference type="PROSITE-ProRule" id="PRU00560"/>
    </source>
</evidence>
<dbReference type="PROSITE" id="PS51198">
    <property type="entry name" value="UVRD_HELICASE_ATP_BIND"/>
    <property type="match status" value="1"/>
</dbReference>
<keyword evidence="2 10" id="KW-0547">Nucleotide-binding</keyword>
<evidence type="ECO:0000256" key="1">
    <source>
        <dbReference type="ARBA" id="ARBA00009922"/>
    </source>
</evidence>
<dbReference type="Pfam" id="PF00580">
    <property type="entry name" value="UvrD-helicase"/>
    <property type="match status" value="1"/>
</dbReference>